<dbReference type="PANTHER" id="PTHR11839">
    <property type="entry name" value="UDP/ADP-SUGAR PYROPHOSPHATASE"/>
    <property type="match status" value="1"/>
</dbReference>
<evidence type="ECO:0000256" key="5">
    <source>
        <dbReference type="ARBA" id="ARBA00022801"/>
    </source>
</evidence>
<comment type="catalytic activity">
    <reaction evidence="1">
        <text>GDP-alpha-D-mannose + H2O = alpha-D-mannose 1-phosphate + GMP + 2 H(+)</text>
        <dbReference type="Rhea" id="RHEA:27978"/>
        <dbReference type="ChEBI" id="CHEBI:15377"/>
        <dbReference type="ChEBI" id="CHEBI:15378"/>
        <dbReference type="ChEBI" id="CHEBI:57527"/>
        <dbReference type="ChEBI" id="CHEBI:58115"/>
        <dbReference type="ChEBI" id="CHEBI:58409"/>
    </reaction>
</comment>
<organism evidence="9 10">
    <name type="scientific">Hyphobacterium vulgare</name>
    <dbReference type="NCBI Taxonomy" id="1736751"/>
    <lineage>
        <taxon>Bacteria</taxon>
        <taxon>Pseudomonadati</taxon>
        <taxon>Pseudomonadota</taxon>
        <taxon>Alphaproteobacteria</taxon>
        <taxon>Maricaulales</taxon>
        <taxon>Maricaulaceae</taxon>
        <taxon>Hyphobacterium</taxon>
    </lineage>
</organism>
<evidence type="ECO:0000256" key="6">
    <source>
        <dbReference type="ARBA" id="ARBA00032162"/>
    </source>
</evidence>
<evidence type="ECO:0000256" key="3">
    <source>
        <dbReference type="ARBA" id="ARBA00007275"/>
    </source>
</evidence>
<sequence length="197" mass="21849">MDETRGPWRVHGTRIAYDNPWMQVVEHDATRPDGKPAVYAVMCPKHVAIAVLPIHADGSIEMVGQHRFATDRYEWEIPEGGGRVGGDPLEDARRELKEETGLTAMRWLQMLEVDLSNSITNEPAIGFIAWDLTDGEAEPEGTEVIEPRRLPFAEAVQRAVNGEFRDMLTVAMLLKAHYMAANGLLDAGLARAMLSGE</sequence>
<dbReference type="SUPFAM" id="SSF55811">
    <property type="entry name" value="Nudix"/>
    <property type="match status" value="1"/>
</dbReference>
<evidence type="ECO:0000256" key="7">
    <source>
        <dbReference type="ARBA" id="ARBA00032272"/>
    </source>
</evidence>
<evidence type="ECO:0000256" key="2">
    <source>
        <dbReference type="ARBA" id="ARBA00001946"/>
    </source>
</evidence>
<comment type="similarity">
    <text evidence="3">Belongs to the Nudix hydrolase family. NudK subfamily.</text>
</comment>
<gene>
    <name evidence="9" type="ORF">ACFOOR_13760</name>
</gene>
<proteinExistence type="inferred from homology"/>
<dbReference type="InterPro" id="IPR015797">
    <property type="entry name" value="NUDIX_hydrolase-like_dom_sf"/>
</dbReference>
<dbReference type="EMBL" id="JBHRSV010000028">
    <property type="protein sequence ID" value="MFC2927177.1"/>
    <property type="molecule type" value="Genomic_DNA"/>
</dbReference>
<keyword evidence="10" id="KW-1185">Reference proteome</keyword>
<dbReference type="CDD" id="cd24161">
    <property type="entry name" value="NUDIX_ADPRase_Ndx2"/>
    <property type="match status" value="1"/>
</dbReference>
<keyword evidence="5" id="KW-0378">Hydrolase</keyword>
<dbReference type="Proteomes" id="UP001595379">
    <property type="component" value="Unassembled WGS sequence"/>
</dbReference>
<name>A0ABV7A0R8_9PROT</name>
<dbReference type="InterPro" id="IPR000086">
    <property type="entry name" value="NUDIX_hydrolase_dom"/>
</dbReference>
<evidence type="ECO:0000313" key="9">
    <source>
        <dbReference type="EMBL" id="MFC2927177.1"/>
    </source>
</evidence>
<dbReference type="PANTHER" id="PTHR11839:SF18">
    <property type="entry name" value="NUDIX HYDROLASE DOMAIN-CONTAINING PROTEIN"/>
    <property type="match status" value="1"/>
</dbReference>
<accession>A0ABV7A0R8</accession>
<comment type="caution">
    <text evidence="9">The sequence shown here is derived from an EMBL/GenBank/DDBJ whole genome shotgun (WGS) entry which is preliminary data.</text>
</comment>
<evidence type="ECO:0000259" key="8">
    <source>
        <dbReference type="PROSITE" id="PS51462"/>
    </source>
</evidence>
<evidence type="ECO:0000313" key="10">
    <source>
        <dbReference type="Proteomes" id="UP001595379"/>
    </source>
</evidence>
<dbReference type="Pfam" id="PF00293">
    <property type="entry name" value="NUDIX"/>
    <property type="match status" value="1"/>
</dbReference>
<feature type="domain" description="Nudix hydrolase" evidence="8">
    <location>
        <begin position="44"/>
        <end position="172"/>
    </location>
</feature>
<evidence type="ECO:0000256" key="4">
    <source>
        <dbReference type="ARBA" id="ARBA00016377"/>
    </source>
</evidence>
<evidence type="ECO:0000256" key="1">
    <source>
        <dbReference type="ARBA" id="ARBA00000847"/>
    </source>
</evidence>
<dbReference type="Gene3D" id="3.90.79.10">
    <property type="entry name" value="Nucleoside Triphosphate Pyrophosphohydrolase"/>
    <property type="match status" value="1"/>
</dbReference>
<comment type="cofactor">
    <cofactor evidence="2">
        <name>Mg(2+)</name>
        <dbReference type="ChEBI" id="CHEBI:18420"/>
    </cofactor>
</comment>
<dbReference type="RefSeq" id="WP_343163161.1">
    <property type="nucleotide sequence ID" value="NZ_JBHRSV010000028.1"/>
</dbReference>
<protein>
    <recommendedName>
        <fullName evidence="4">GDP-mannose pyrophosphatase</fullName>
    </recommendedName>
    <alternativeName>
        <fullName evidence="6">GDP-mannose hydrolase</fullName>
    </alternativeName>
    <alternativeName>
        <fullName evidence="7">GDPMK</fullName>
    </alternativeName>
</protein>
<dbReference type="PROSITE" id="PS51462">
    <property type="entry name" value="NUDIX"/>
    <property type="match status" value="1"/>
</dbReference>
<reference evidence="10" key="1">
    <citation type="journal article" date="2019" name="Int. J. Syst. Evol. Microbiol.">
        <title>The Global Catalogue of Microorganisms (GCM) 10K type strain sequencing project: providing services to taxonomists for standard genome sequencing and annotation.</title>
        <authorList>
            <consortium name="The Broad Institute Genomics Platform"/>
            <consortium name="The Broad Institute Genome Sequencing Center for Infectious Disease"/>
            <person name="Wu L."/>
            <person name="Ma J."/>
        </authorList>
    </citation>
    <scope>NUCLEOTIDE SEQUENCE [LARGE SCALE GENOMIC DNA]</scope>
    <source>
        <strain evidence="10">KCTC 52487</strain>
    </source>
</reference>